<feature type="region of interest" description="Disordered" evidence="9">
    <location>
        <begin position="244"/>
        <end position="264"/>
    </location>
</feature>
<dbReference type="PANTHER" id="PTHR13373">
    <property type="entry name" value="FROUNT PROTEIN-RELATED"/>
    <property type="match status" value="1"/>
</dbReference>
<proteinExistence type="inferred from homology"/>
<dbReference type="PANTHER" id="PTHR13373:SF21">
    <property type="entry name" value="NUCLEAR PORE COMPLEX PROTEIN NUP85"/>
    <property type="match status" value="1"/>
</dbReference>
<evidence type="ECO:0000256" key="9">
    <source>
        <dbReference type="SAM" id="MobiDB-lite"/>
    </source>
</evidence>
<dbReference type="GO" id="GO:0045893">
    <property type="term" value="P:positive regulation of DNA-templated transcription"/>
    <property type="evidence" value="ECO:0007669"/>
    <property type="project" value="TreeGrafter"/>
</dbReference>
<comment type="subcellular location">
    <subcellularLocation>
        <location evidence="1">Nucleus</location>
        <location evidence="1">Nuclear pore complex</location>
    </subcellularLocation>
</comment>
<evidence type="ECO:0000256" key="7">
    <source>
        <dbReference type="ARBA" id="ARBA00023132"/>
    </source>
</evidence>
<dbReference type="GeneID" id="89925415"/>
<feature type="region of interest" description="Disordered" evidence="9">
    <location>
        <begin position="1"/>
        <end position="105"/>
    </location>
</feature>
<reference evidence="10 11" key="1">
    <citation type="submission" date="2023-08" db="EMBL/GenBank/DDBJ databases">
        <title>Black Yeasts Isolated from many extreme environments.</title>
        <authorList>
            <person name="Coleine C."/>
            <person name="Stajich J.E."/>
            <person name="Selbmann L."/>
        </authorList>
    </citation>
    <scope>NUCLEOTIDE SEQUENCE [LARGE SCALE GENOMIC DNA]</scope>
    <source>
        <strain evidence="10 11">CCFEE 5935</strain>
    </source>
</reference>
<keyword evidence="7" id="KW-0906">Nuclear pore complex</keyword>
<evidence type="ECO:0000313" key="11">
    <source>
        <dbReference type="Proteomes" id="UP001337655"/>
    </source>
</evidence>
<feature type="region of interest" description="Disordered" evidence="9">
    <location>
        <begin position="118"/>
        <end position="142"/>
    </location>
</feature>
<keyword evidence="5" id="KW-0653">Protein transport</keyword>
<comment type="similarity">
    <text evidence="2">Belongs to the nucleoporin Nup85 family.</text>
</comment>
<evidence type="ECO:0008006" key="12">
    <source>
        <dbReference type="Google" id="ProtNLM"/>
    </source>
</evidence>
<keyword evidence="4" id="KW-0509">mRNA transport</keyword>
<feature type="compositionally biased region" description="Acidic residues" evidence="9">
    <location>
        <begin position="95"/>
        <end position="104"/>
    </location>
</feature>
<evidence type="ECO:0000313" key="10">
    <source>
        <dbReference type="EMBL" id="KAK5170925.1"/>
    </source>
</evidence>
<dbReference type="InterPro" id="IPR011502">
    <property type="entry name" value="Nucleoporin_Nup85"/>
</dbReference>
<sequence>MATNFNFNFAGSPSTPKGKGKASLFSQAPSTTPAGPPPSYLTNVSTTPAGEPPRSSKIFGSSYNPATNTFGHRNTPARKGRTTFQVPESSPPGFEDGEDEDADGEMLSPERDAFVASTIEQQSPRGLKRSRNGQVREQESSGMADIARAFARDAGPAKTVEGPDDVVLGTEEVLASLDMAMHQQRNATASREETVTQAVTDLTRLWTQHSDNKTLPGAVGPELDEPLTKATYLSSLLLQLHHPHTARPAQKQASGLRSRSQQQSTSISLPRALLEWLNAHHNPLPDEFNDVHMYRPSPAAHEAFWDILGADIIRGRFSRVARLLRDAGWENAATAAMDYEDDRAQGYRGQQLHNIREVVENCIRVLESCPAVTDDDWNVPGPAWSVFRQRVRHAIRELEAFAATYDEHATAPPRNNMFANNNNMSMAAATARAESRVPPTIYTSLRAIYGVLLGGNGILDYAQDWVEASMLLIVWWDGEESSAALNVSVADLATSRNGFKKSLRAGGATREVDVAPLVAYRRRLGEMFRIVPSEINEPTFQPDTLDPLHVGLATAFEDDVAETIDMIRTWSQTVATAVVEISALGGWLPIPEGRPDSRGLLGRGFSTEDLLVLSHGPGARQLPYNGEGVVRDDVLTSYADLLADKEKYTSADGKIDREGWELAISVLGRLDETEAAEDRIRVILEALDIPDEPRVEKVLAVCGGMGFEALGRGIAERYADTISEQSPIPYGTTLLYHARAHSATKLRNTLGLLISLSLLHSAAIPAQTNLDPHLASLLAPARPALVDLARADSEAAELLARELSGYALLRRFYSIRDSTTSSTGSLMRKREAAKTLVALTSSAADCIRGGLFDPEVESVVPVEGLLMLLGEVLPLLGQTSGTGKAQRVMEMKDVMALMAVAEDYENVSGRIREGGEAVLKASMGCFRDGGMGGSGKLKKSTASLSASGMLGGSGGWEELAESSWELLRSQESGDGEGSKGRKGGKNARAVDVQRGWDWRKGLDAVASEAEVGSKEVVMLLRTALAREVGRAWGNGWA</sequence>
<organism evidence="10 11">
    <name type="scientific">Saxophila tyrrhenica</name>
    <dbReference type="NCBI Taxonomy" id="1690608"/>
    <lineage>
        <taxon>Eukaryota</taxon>
        <taxon>Fungi</taxon>
        <taxon>Dikarya</taxon>
        <taxon>Ascomycota</taxon>
        <taxon>Pezizomycotina</taxon>
        <taxon>Dothideomycetes</taxon>
        <taxon>Dothideomycetidae</taxon>
        <taxon>Mycosphaerellales</taxon>
        <taxon>Extremaceae</taxon>
        <taxon>Saxophila</taxon>
    </lineage>
</organism>
<keyword evidence="8" id="KW-0539">Nucleus</keyword>
<comment type="caution">
    <text evidence="10">The sequence shown here is derived from an EMBL/GenBank/DDBJ whole genome shotgun (WGS) entry which is preliminary data.</text>
</comment>
<dbReference type="EMBL" id="JAVRRT010000006">
    <property type="protein sequence ID" value="KAK5170925.1"/>
    <property type="molecule type" value="Genomic_DNA"/>
</dbReference>
<feature type="compositionally biased region" description="Low complexity" evidence="9">
    <location>
        <begin position="252"/>
        <end position="264"/>
    </location>
</feature>
<gene>
    <name evidence="10" type="ORF">LTR77_004069</name>
</gene>
<evidence type="ECO:0000256" key="1">
    <source>
        <dbReference type="ARBA" id="ARBA00004567"/>
    </source>
</evidence>
<dbReference type="RefSeq" id="XP_064659953.1">
    <property type="nucleotide sequence ID" value="XM_064801323.1"/>
</dbReference>
<dbReference type="GO" id="GO:0017056">
    <property type="term" value="F:structural constituent of nuclear pore"/>
    <property type="evidence" value="ECO:0007669"/>
    <property type="project" value="TreeGrafter"/>
</dbReference>
<evidence type="ECO:0000256" key="4">
    <source>
        <dbReference type="ARBA" id="ARBA00022816"/>
    </source>
</evidence>
<accession>A0AAV9PCF1</accession>
<dbReference type="GO" id="GO:0031080">
    <property type="term" value="C:nuclear pore outer ring"/>
    <property type="evidence" value="ECO:0007669"/>
    <property type="project" value="TreeGrafter"/>
</dbReference>
<evidence type="ECO:0000256" key="3">
    <source>
        <dbReference type="ARBA" id="ARBA00022448"/>
    </source>
</evidence>
<keyword evidence="11" id="KW-1185">Reference proteome</keyword>
<feature type="compositionally biased region" description="Polar residues" evidence="9">
    <location>
        <begin position="58"/>
        <end position="72"/>
    </location>
</feature>
<keyword evidence="3" id="KW-0813">Transport</keyword>
<evidence type="ECO:0000256" key="5">
    <source>
        <dbReference type="ARBA" id="ARBA00022927"/>
    </source>
</evidence>
<protein>
    <recommendedName>
        <fullName evidence="12">Nuclear pore complex protein Nup85</fullName>
    </recommendedName>
</protein>
<keyword evidence="6" id="KW-0811">Translocation</keyword>
<evidence type="ECO:0000256" key="2">
    <source>
        <dbReference type="ARBA" id="ARBA00005573"/>
    </source>
</evidence>
<feature type="compositionally biased region" description="Polar residues" evidence="9">
    <location>
        <begin position="1"/>
        <end position="15"/>
    </location>
</feature>
<evidence type="ECO:0000256" key="6">
    <source>
        <dbReference type="ARBA" id="ARBA00023010"/>
    </source>
</evidence>
<dbReference type="AlphaFoldDB" id="A0AAV9PCF1"/>
<dbReference type="GO" id="GO:0006606">
    <property type="term" value="P:protein import into nucleus"/>
    <property type="evidence" value="ECO:0007669"/>
    <property type="project" value="TreeGrafter"/>
</dbReference>
<evidence type="ECO:0000256" key="8">
    <source>
        <dbReference type="ARBA" id="ARBA00023242"/>
    </source>
</evidence>
<dbReference type="Proteomes" id="UP001337655">
    <property type="component" value="Unassembled WGS sequence"/>
</dbReference>
<name>A0AAV9PCF1_9PEZI</name>
<feature type="region of interest" description="Disordered" evidence="9">
    <location>
        <begin position="969"/>
        <end position="988"/>
    </location>
</feature>
<dbReference type="GO" id="GO:0006406">
    <property type="term" value="P:mRNA export from nucleus"/>
    <property type="evidence" value="ECO:0007669"/>
    <property type="project" value="TreeGrafter"/>
</dbReference>